<dbReference type="PANTHER" id="PTHR33371">
    <property type="entry name" value="INTERMEMBRANE PHOSPHOLIPID TRANSPORT SYSTEM BINDING PROTEIN MLAD-RELATED"/>
    <property type="match status" value="1"/>
</dbReference>
<keyword evidence="2" id="KW-0812">Transmembrane</keyword>
<dbReference type="EMBL" id="JBIAQY010000027">
    <property type="protein sequence ID" value="MFF3574508.1"/>
    <property type="molecule type" value="Genomic_DNA"/>
</dbReference>
<dbReference type="PANTHER" id="PTHR33371:SF16">
    <property type="entry name" value="MCE-FAMILY PROTEIN MCE3F"/>
    <property type="match status" value="1"/>
</dbReference>
<organism evidence="4 5">
    <name type="scientific">Nocardia jiangxiensis</name>
    <dbReference type="NCBI Taxonomy" id="282685"/>
    <lineage>
        <taxon>Bacteria</taxon>
        <taxon>Bacillati</taxon>
        <taxon>Actinomycetota</taxon>
        <taxon>Actinomycetes</taxon>
        <taxon>Mycobacteriales</taxon>
        <taxon>Nocardiaceae</taxon>
        <taxon>Nocardia</taxon>
    </lineage>
</organism>
<evidence type="ECO:0000313" key="4">
    <source>
        <dbReference type="EMBL" id="MFF3574508.1"/>
    </source>
</evidence>
<name>A0ABW6SG25_9NOCA</name>
<sequence>MNAAPAIRGQRATDVLGAVVSYLSGHRLTVSWIALVLTTVLGASYLIFGSLQADPFRSTYLVRVRFAESGGLQPNRDVTVRGVRVGVVKSVDIADGVVVAVAAIDASAKIPADSTARVAALSPAGEQYLDFVPRTSTGPYLADGATVGVDRTSAPVTLAKLLGDMNGAVVQLDPAKLASIVQELGGSPQAPEKLAAIIQGGTFLITTLGSVLPQTVSLLRNSEIVLSTVRDLSPGLAATAADLDRTAAGVDKMTGGYRTLVTESPRALHAMDQIIADNSPTMVQLLGNLGTVAQMSYLHVPAMREFFFPKQRPGSAVDALAGAFHDNAVWALVNLYPRKQCDYNLPRKPITVPNYPEPYLYTYCTDPDPSVVVRGARNAPQPPGDDTAHPPPGVNPLATTDPTPQGRWSIPTPYGGVPEPYIRPK</sequence>
<gene>
    <name evidence="4" type="ORF">ACFYXQ_42850</name>
</gene>
<accession>A0ABW6SG25</accession>
<evidence type="ECO:0000256" key="1">
    <source>
        <dbReference type="SAM" id="MobiDB-lite"/>
    </source>
</evidence>
<keyword evidence="2" id="KW-0472">Membrane</keyword>
<keyword evidence="5" id="KW-1185">Reference proteome</keyword>
<dbReference type="RefSeq" id="WP_387406872.1">
    <property type="nucleotide sequence ID" value="NZ_JBIAQY010000027.1"/>
</dbReference>
<proteinExistence type="predicted"/>
<dbReference type="InterPro" id="IPR003399">
    <property type="entry name" value="Mce/MlaD"/>
</dbReference>
<reference evidence="4 5" key="1">
    <citation type="submission" date="2024-10" db="EMBL/GenBank/DDBJ databases">
        <title>The Natural Products Discovery Center: Release of the First 8490 Sequenced Strains for Exploring Actinobacteria Biosynthetic Diversity.</title>
        <authorList>
            <person name="Kalkreuter E."/>
            <person name="Kautsar S.A."/>
            <person name="Yang D."/>
            <person name="Bader C.D."/>
            <person name="Teijaro C.N."/>
            <person name="Fluegel L."/>
            <person name="Davis C.M."/>
            <person name="Simpson J.R."/>
            <person name="Lauterbach L."/>
            <person name="Steele A.D."/>
            <person name="Gui C."/>
            <person name="Meng S."/>
            <person name="Li G."/>
            <person name="Viehrig K."/>
            <person name="Ye F."/>
            <person name="Su P."/>
            <person name="Kiefer A.F."/>
            <person name="Nichols A."/>
            <person name="Cepeda A.J."/>
            <person name="Yan W."/>
            <person name="Fan B."/>
            <person name="Jiang Y."/>
            <person name="Adhikari A."/>
            <person name="Zheng C.-J."/>
            <person name="Schuster L."/>
            <person name="Cowan T.M."/>
            <person name="Smanski M.J."/>
            <person name="Chevrette M.G."/>
            <person name="De Carvalho L.P.S."/>
            <person name="Shen B."/>
        </authorList>
    </citation>
    <scope>NUCLEOTIDE SEQUENCE [LARGE SCALE GENOMIC DNA]</scope>
    <source>
        <strain evidence="4 5">NPDC002593</strain>
    </source>
</reference>
<dbReference type="Proteomes" id="UP001601992">
    <property type="component" value="Unassembled WGS sequence"/>
</dbReference>
<evidence type="ECO:0000313" key="5">
    <source>
        <dbReference type="Proteomes" id="UP001601992"/>
    </source>
</evidence>
<comment type="caution">
    <text evidence="4">The sequence shown here is derived from an EMBL/GenBank/DDBJ whole genome shotgun (WGS) entry which is preliminary data.</text>
</comment>
<feature type="domain" description="Mce/MlaD" evidence="3">
    <location>
        <begin position="59"/>
        <end position="133"/>
    </location>
</feature>
<evidence type="ECO:0000259" key="3">
    <source>
        <dbReference type="Pfam" id="PF02470"/>
    </source>
</evidence>
<evidence type="ECO:0000256" key="2">
    <source>
        <dbReference type="SAM" id="Phobius"/>
    </source>
</evidence>
<dbReference type="InterPro" id="IPR052336">
    <property type="entry name" value="MlaD_Phospholipid_Transporter"/>
</dbReference>
<feature type="region of interest" description="Disordered" evidence="1">
    <location>
        <begin position="372"/>
        <end position="425"/>
    </location>
</feature>
<keyword evidence="2" id="KW-1133">Transmembrane helix</keyword>
<feature type="transmembrane region" description="Helical" evidence="2">
    <location>
        <begin position="29"/>
        <end position="48"/>
    </location>
</feature>
<dbReference type="Pfam" id="PF02470">
    <property type="entry name" value="MlaD"/>
    <property type="match status" value="1"/>
</dbReference>
<protein>
    <submittedName>
        <fullName evidence="4">MlaD family protein</fullName>
    </submittedName>
</protein>